<comment type="subcellular location">
    <subcellularLocation>
        <location evidence="2">Cell membrane</location>
        <topology evidence="2">Lipid-anchor</topology>
    </subcellularLocation>
</comment>
<comment type="caution">
    <text evidence="3">The sequence shown here is derived from an EMBL/GenBank/DDBJ whole genome shotgun (WGS) entry which is preliminary data.</text>
</comment>
<protein>
    <submittedName>
        <fullName evidence="3">NodT family efflux transporter outer membrane factor (OMF) lipoprotein</fullName>
    </submittedName>
</protein>
<keyword evidence="2" id="KW-0564">Palmitate</keyword>
<keyword evidence="4" id="KW-1185">Reference proteome</keyword>
<dbReference type="GO" id="GO:0005886">
    <property type="term" value="C:plasma membrane"/>
    <property type="evidence" value="ECO:0007669"/>
    <property type="project" value="UniProtKB-SubCell"/>
</dbReference>
<accession>A0A7W9EEJ4</accession>
<dbReference type="Pfam" id="PF02321">
    <property type="entry name" value="OEP"/>
    <property type="match status" value="2"/>
</dbReference>
<dbReference type="PANTHER" id="PTHR30203">
    <property type="entry name" value="OUTER MEMBRANE CATION EFFLUX PROTEIN"/>
    <property type="match status" value="1"/>
</dbReference>
<gene>
    <name evidence="3" type="ORF">FHS49_001063</name>
</gene>
<dbReference type="RefSeq" id="WP_184016085.1">
    <property type="nucleotide sequence ID" value="NZ_JACIJC010000002.1"/>
</dbReference>
<evidence type="ECO:0000256" key="1">
    <source>
        <dbReference type="ARBA" id="ARBA00007613"/>
    </source>
</evidence>
<dbReference type="AlphaFoldDB" id="A0A7W9EEJ4"/>
<name>A0A7W9EEJ4_9SPHN</name>
<dbReference type="EMBL" id="JACIJC010000002">
    <property type="protein sequence ID" value="MBB5685055.1"/>
    <property type="molecule type" value="Genomic_DNA"/>
</dbReference>
<dbReference type="NCBIfam" id="TIGR01845">
    <property type="entry name" value="outer_NodT"/>
    <property type="match status" value="1"/>
</dbReference>
<evidence type="ECO:0000313" key="3">
    <source>
        <dbReference type="EMBL" id="MBB5685055.1"/>
    </source>
</evidence>
<feature type="signal peptide" evidence="2">
    <location>
        <begin position="1"/>
        <end position="25"/>
    </location>
</feature>
<dbReference type="Gene3D" id="1.20.1600.10">
    <property type="entry name" value="Outer membrane efflux proteins (OEP)"/>
    <property type="match status" value="1"/>
</dbReference>
<dbReference type="Gene3D" id="2.20.200.10">
    <property type="entry name" value="Outer membrane efflux proteins (OEP)"/>
    <property type="match status" value="1"/>
</dbReference>
<keyword evidence="2" id="KW-0472">Membrane</keyword>
<dbReference type="PROSITE" id="PS51257">
    <property type="entry name" value="PROKAR_LIPOPROTEIN"/>
    <property type="match status" value="1"/>
</dbReference>
<evidence type="ECO:0000313" key="4">
    <source>
        <dbReference type="Proteomes" id="UP000549617"/>
    </source>
</evidence>
<proteinExistence type="inferred from homology"/>
<keyword evidence="2 3" id="KW-0449">Lipoprotein</keyword>
<dbReference type="InterPro" id="IPR003423">
    <property type="entry name" value="OMP_efflux"/>
</dbReference>
<keyword evidence="2" id="KW-1134">Transmembrane beta strand</keyword>
<dbReference type="PANTHER" id="PTHR30203:SF25">
    <property type="entry name" value="OUTER MEMBRANE PROTEIN-RELATED"/>
    <property type="match status" value="1"/>
</dbReference>
<keyword evidence="2" id="KW-0812">Transmembrane</keyword>
<organism evidence="3 4">
    <name type="scientific">Sphingobium boeckii</name>
    <dbReference type="NCBI Taxonomy" id="1082345"/>
    <lineage>
        <taxon>Bacteria</taxon>
        <taxon>Pseudomonadati</taxon>
        <taxon>Pseudomonadota</taxon>
        <taxon>Alphaproteobacteria</taxon>
        <taxon>Sphingomonadales</taxon>
        <taxon>Sphingomonadaceae</taxon>
        <taxon>Sphingobium</taxon>
    </lineage>
</organism>
<comment type="similarity">
    <text evidence="1 2">Belongs to the outer membrane factor (OMF) (TC 1.B.17) family.</text>
</comment>
<dbReference type="InterPro" id="IPR010131">
    <property type="entry name" value="MdtP/NodT-like"/>
</dbReference>
<dbReference type="SUPFAM" id="SSF56954">
    <property type="entry name" value="Outer membrane efflux proteins (OEP)"/>
    <property type="match status" value="1"/>
</dbReference>
<dbReference type="Proteomes" id="UP000549617">
    <property type="component" value="Unassembled WGS sequence"/>
</dbReference>
<reference evidence="3 4" key="1">
    <citation type="submission" date="2020-08" db="EMBL/GenBank/DDBJ databases">
        <title>Genomic Encyclopedia of Type Strains, Phase IV (KMG-IV): sequencing the most valuable type-strain genomes for metagenomic binning, comparative biology and taxonomic classification.</title>
        <authorList>
            <person name="Goeker M."/>
        </authorList>
    </citation>
    <scope>NUCLEOTIDE SEQUENCE [LARGE SCALE GENOMIC DNA]</scope>
    <source>
        <strain evidence="3 4">DSM 25079</strain>
    </source>
</reference>
<keyword evidence="2" id="KW-0732">Signal</keyword>
<feature type="chain" id="PRO_5031603554" evidence="2">
    <location>
        <begin position="26"/>
        <end position="464"/>
    </location>
</feature>
<evidence type="ECO:0000256" key="2">
    <source>
        <dbReference type="RuleBase" id="RU362097"/>
    </source>
</evidence>
<sequence length="464" mass="48488">MRRQLILSLGLIALTAGCAAGRDYAAPAALDLGLPEGYTRGGGEPLADADLASWWTRFNEPALDALVQKAIAANLDIAQGTIRLRQARESLVQARAGYLPQVSGSAGTGRNFDSDAADRNSFSVGADASWEVDLFGGIGRSVEAARADLQGAGYDLAAVRTAIIAELVTNYIQLRQSQERLRIARETLEIADDTLQITGWRIQAGLVSSLDQEQARASRASTAASIPTIETTLAGSLNRIAVLTGDAPGESTRALEEARDIPVPPLDIASGIPADTLRQRPDVRGAERTLAAATARIGVAQAALYPSLGISGNIGTSALSLGSLADTITGGLFAGLTQTLFNGGRLRSQVRSQEAAADGAFAAYKQTVLTGLEDVENALVALDAAQERLDQFVIALDASNNSAILARSQYRAGLTDFQTLLQAEQSLLSSRDGLASAKAAQAQAVVQLYSALGGGWQTMDGKPE</sequence>
<dbReference type="GO" id="GO:0015562">
    <property type="term" value="F:efflux transmembrane transporter activity"/>
    <property type="evidence" value="ECO:0007669"/>
    <property type="project" value="InterPro"/>
</dbReference>